<comment type="caution">
    <text evidence="3">The sequence shown here is derived from an EMBL/GenBank/DDBJ whole genome shotgun (WGS) entry which is preliminary data.</text>
</comment>
<protein>
    <submittedName>
        <fullName evidence="3">DUF4136 domain-containing protein</fullName>
    </submittedName>
</protein>
<dbReference type="Pfam" id="PF13590">
    <property type="entry name" value="DUF4136"/>
    <property type="match status" value="1"/>
</dbReference>
<accession>A0ABW4N2H7</accession>
<proteinExistence type="predicted"/>
<name>A0ABW4N2H7_9CAUL</name>
<evidence type="ECO:0000313" key="3">
    <source>
        <dbReference type="EMBL" id="MFD1784221.1"/>
    </source>
</evidence>
<dbReference type="Gene3D" id="3.30.160.670">
    <property type="match status" value="1"/>
</dbReference>
<organism evidence="3 4">
    <name type="scientific">Phenylobacterium terrae</name>
    <dbReference type="NCBI Taxonomy" id="2665495"/>
    <lineage>
        <taxon>Bacteria</taxon>
        <taxon>Pseudomonadati</taxon>
        <taxon>Pseudomonadota</taxon>
        <taxon>Alphaproteobacteria</taxon>
        <taxon>Caulobacterales</taxon>
        <taxon>Caulobacteraceae</taxon>
        <taxon>Phenylobacterium</taxon>
    </lineage>
</organism>
<reference evidence="4" key="1">
    <citation type="journal article" date="2019" name="Int. J. Syst. Evol. Microbiol.">
        <title>The Global Catalogue of Microorganisms (GCM) 10K type strain sequencing project: providing services to taxonomists for standard genome sequencing and annotation.</title>
        <authorList>
            <consortium name="The Broad Institute Genomics Platform"/>
            <consortium name="The Broad Institute Genome Sequencing Center for Infectious Disease"/>
            <person name="Wu L."/>
            <person name="Ma J."/>
        </authorList>
    </citation>
    <scope>NUCLEOTIDE SEQUENCE [LARGE SCALE GENOMIC DNA]</scope>
    <source>
        <strain evidence="4">DFY28</strain>
    </source>
</reference>
<feature type="domain" description="DUF4136" evidence="2">
    <location>
        <begin position="31"/>
        <end position="173"/>
    </location>
</feature>
<evidence type="ECO:0000256" key="1">
    <source>
        <dbReference type="SAM" id="SignalP"/>
    </source>
</evidence>
<gene>
    <name evidence="3" type="ORF">ACFSC0_12510</name>
</gene>
<sequence>MRPVLSCLAALAIAATAPFGHASAAPAVTAEKSPDFKGYRTYSWVFQEPPAGLQPGVYEAVKASIGRALAKKGYVESASGDMAVAFWLGRRDRIEKTDWGAYGGDIYTRLGVTPATGPDQGRAVTDGTLAIDLFDAATKQPVWRSTAVEELPPSGADRRLIDKAVGGALKPLPAAAK</sequence>
<keyword evidence="4" id="KW-1185">Reference proteome</keyword>
<dbReference type="EMBL" id="JBHUEY010000001">
    <property type="protein sequence ID" value="MFD1784221.1"/>
    <property type="molecule type" value="Genomic_DNA"/>
</dbReference>
<evidence type="ECO:0000313" key="4">
    <source>
        <dbReference type="Proteomes" id="UP001597237"/>
    </source>
</evidence>
<keyword evidence="1" id="KW-0732">Signal</keyword>
<feature type="chain" id="PRO_5046047452" evidence="1">
    <location>
        <begin position="25"/>
        <end position="177"/>
    </location>
</feature>
<dbReference type="InterPro" id="IPR025411">
    <property type="entry name" value="DUF4136"/>
</dbReference>
<feature type="signal peptide" evidence="1">
    <location>
        <begin position="1"/>
        <end position="24"/>
    </location>
</feature>
<dbReference type="Proteomes" id="UP001597237">
    <property type="component" value="Unassembled WGS sequence"/>
</dbReference>
<dbReference type="RefSeq" id="WP_377283826.1">
    <property type="nucleotide sequence ID" value="NZ_JBHRSI010000009.1"/>
</dbReference>
<evidence type="ECO:0000259" key="2">
    <source>
        <dbReference type="Pfam" id="PF13590"/>
    </source>
</evidence>